<evidence type="ECO:0000256" key="2">
    <source>
        <dbReference type="ARBA" id="ARBA00022723"/>
    </source>
</evidence>
<sequence length="381" mass="41067">MKEASFIEAIDCLNGCHVTVNAINGISALSKSSSVSDQVLFVGPGLVDLQVNGVNGIDFNNTSLSGEDLLNAAKFLLSQGVTTFFPTIITNSDENICQLLATINEACRHHDLLGQCVGGIHLEGPFISKEEGARGAHNKKYVKAPDWELFMRFQKAAGNRIKMITLSPEWDNSAAFISSAVKSRVLVSIGHSLASPEQIQKAVDAGATMSTHIGNAVPLMLPRHPNIIWEQLAQDRLCPSIIADGFHLPDSFMKVVMKAKGKNCFLVSDATLFTGMKPGVYNTHIGGQVKLEPNGRLSMEGGNGLLAGAAMTLLQNVGYLVTHQVASLSQAWKMASVIPDSLMNTHREPNKIACEDAVIFTFEEKIAIQKVYKCGALAFET</sequence>
<gene>
    <name evidence="6" type="ORF">RT717_27975</name>
</gene>
<keyword evidence="4" id="KW-0119">Carbohydrate metabolism</keyword>
<protein>
    <submittedName>
        <fullName evidence="6">Amidohydrolase family protein</fullName>
    </submittedName>
</protein>
<name>A0ABZ0IQZ4_9BACT</name>
<feature type="domain" description="Amidohydrolase-related" evidence="5">
    <location>
        <begin position="42"/>
        <end position="267"/>
    </location>
</feature>
<dbReference type="RefSeq" id="WP_317489605.1">
    <property type="nucleotide sequence ID" value="NZ_CP136051.1"/>
</dbReference>
<dbReference type="PIRSF" id="PIRSF038994">
    <property type="entry name" value="NagA"/>
    <property type="match status" value="1"/>
</dbReference>
<evidence type="ECO:0000313" key="6">
    <source>
        <dbReference type="EMBL" id="WOK06912.1"/>
    </source>
</evidence>
<dbReference type="InterPro" id="IPR003764">
    <property type="entry name" value="GlcNAc_6-P_deAcase"/>
</dbReference>
<keyword evidence="7" id="KW-1185">Reference proteome</keyword>
<evidence type="ECO:0000313" key="7">
    <source>
        <dbReference type="Proteomes" id="UP001302349"/>
    </source>
</evidence>
<dbReference type="SUPFAM" id="SSF51556">
    <property type="entry name" value="Metallo-dependent hydrolases"/>
    <property type="match status" value="1"/>
</dbReference>
<evidence type="ECO:0000256" key="1">
    <source>
        <dbReference type="ARBA" id="ARBA00010716"/>
    </source>
</evidence>
<accession>A0ABZ0IQZ4</accession>
<dbReference type="Proteomes" id="UP001302349">
    <property type="component" value="Chromosome"/>
</dbReference>
<dbReference type="Gene3D" id="3.20.20.140">
    <property type="entry name" value="Metal-dependent hydrolases"/>
    <property type="match status" value="1"/>
</dbReference>
<evidence type="ECO:0000256" key="3">
    <source>
        <dbReference type="ARBA" id="ARBA00022801"/>
    </source>
</evidence>
<keyword evidence="2" id="KW-0479">Metal-binding</keyword>
<organism evidence="6 7">
    <name type="scientific">Imperialibacter roseus</name>
    <dbReference type="NCBI Taxonomy" id="1324217"/>
    <lineage>
        <taxon>Bacteria</taxon>
        <taxon>Pseudomonadati</taxon>
        <taxon>Bacteroidota</taxon>
        <taxon>Cytophagia</taxon>
        <taxon>Cytophagales</taxon>
        <taxon>Flammeovirgaceae</taxon>
        <taxon>Imperialibacter</taxon>
    </lineage>
</organism>
<dbReference type="PANTHER" id="PTHR11113:SF14">
    <property type="entry name" value="N-ACETYLGLUCOSAMINE-6-PHOSPHATE DEACETYLASE"/>
    <property type="match status" value="1"/>
</dbReference>
<dbReference type="InterPro" id="IPR032466">
    <property type="entry name" value="Metal_Hydrolase"/>
</dbReference>
<dbReference type="PANTHER" id="PTHR11113">
    <property type="entry name" value="N-ACETYLGLUCOSAMINE-6-PHOSPHATE DEACETYLASE"/>
    <property type="match status" value="1"/>
</dbReference>
<dbReference type="Pfam" id="PF01979">
    <property type="entry name" value="Amidohydro_1"/>
    <property type="match status" value="1"/>
</dbReference>
<reference evidence="6 7" key="1">
    <citation type="journal article" date="2023" name="Microbiol. Resour. Announc.">
        <title>Complete Genome Sequence of Imperialibacter roseus strain P4T.</title>
        <authorList>
            <person name="Tizabi D.R."/>
            <person name="Bachvaroff T."/>
            <person name="Hill R.T."/>
        </authorList>
    </citation>
    <scope>NUCLEOTIDE SEQUENCE [LARGE SCALE GENOMIC DNA]</scope>
    <source>
        <strain evidence="6 7">P4T</strain>
    </source>
</reference>
<dbReference type="EMBL" id="CP136051">
    <property type="protein sequence ID" value="WOK06912.1"/>
    <property type="molecule type" value="Genomic_DNA"/>
</dbReference>
<evidence type="ECO:0000259" key="5">
    <source>
        <dbReference type="Pfam" id="PF01979"/>
    </source>
</evidence>
<comment type="similarity">
    <text evidence="1 4">Belongs to the metallo-dependent hydrolases superfamily. NagA family.</text>
</comment>
<keyword evidence="3 4" id="KW-0378">Hydrolase</keyword>
<proteinExistence type="inferred from homology"/>
<dbReference type="InterPro" id="IPR006680">
    <property type="entry name" value="Amidohydro-rel"/>
</dbReference>
<evidence type="ECO:0000256" key="4">
    <source>
        <dbReference type="PIRNR" id="PIRNR038994"/>
    </source>
</evidence>